<proteinExistence type="predicted"/>
<dbReference type="InParanoid" id="A0A7L4YKV5"/>
<dbReference type="EMBL" id="CP047156">
    <property type="protein sequence ID" value="QHB99473.1"/>
    <property type="molecule type" value="Genomic_DNA"/>
</dbReference>
<sequence length="545" mass="61189">MLLVVPGQDERPWPTIGPQVCDFLEECAVYGPGSFQGRPYVIDAEFRAFIYRAFEVYPKGHPFAGRRRFKRVGLSVRKGLAKTEKQALLVFAHIHPDGPGRCDGFDAAGNPVAVPVKAPYVPMLAFSLDQVEELAYGALTYIIENGPEADLFDVSLERALRLDDRGKADGGAWPLAQSPDSRDGARTTLNAFDEPHRLYMPRHVQAHATMSANLPKRPLDDPWSLYVGTAGEPGQGSVAETLHTEAQMIGEGKIERPDLFYLYRTDSGSYDMAVKSERIEAIKEATGPAGEWGPGQFDDIASQWDVPEADKAYLERVWLNRWRKSSSQAFDIQRWRANTAEPIPDGSFVTVGFDGARFRDSTGIVLTDIESGVQRLYATWERPLDVDDWEIDEAEVTAVVDEIMGRFKVWRGYADPPHWTETVGSWAGRWPDQWVEWWTHRTRQMAFAVRSFAEANRAGTLLHEVGRDLELEKSFDAHVAAAGRDDTRLHDDDGQRLFVLKKIHPDRKFDNCMAAILSWQARLDAIAAGAKPQSDRASTVFGRFY</sequence>
<gene>
    <name evidence="1" type="ORF">EK0264_03695</name>
</gene>
<evidence type="ECO:0000313" key="1">
    <source>
        <dbReference type="EMBL" id="QHB99473.1"/>
    </source>
</evidence>
<evidence type="ECO:0000313" key="2">
    <source>
        <dbReference type="Proteomes" id="UP000463857"/>
    </source>
</evidence>
<organism evidence="1 2">
    <name type="scientific">Epidermidibacterium keratini</name>
    <dbReference type="NCBI Taxonomy" id="1891644"/>
    <lineage>
        <taxon>Bacteria</taxon>
        <taxon>Bacillati</taxon>
        <taxon>Actinomycetota</taxon>
        <taxon>Actinomycetes</taxon>
        <taxon>Sporichthyales</taxon>
        <taxon>Sporichthyaceae</taxon>
        <taxon>Epidermidibacterium</taxon>
    </lineage>
</organism>
<protein>
    <submittedName>
        <fullName evidence="1">Large terminase</fullName>
    </submittedName>
</protein>
<dbReference type="Proteomes" id="UP000463857">
    <property type="component" value="Chromosome"/>
</dbReference>
<dbReference type="OrthoDB" id="3197057at2"/>
<dbReference type="KEGG" id="eke:EK0264_03695"/>
<dbReference type="AlphaFoldDB" id="A0A7L4YKV5"/>
<keyword evidence="2" id="KW-1185">Reference proteome</keyword>
<name>A0A7L4YKV5_9ACTN</name>
<accession>A0A7L4YKV5</accession>
<reference evidence="1 2" key="1">
    <citation type="journal article" date="2018" name="Int. J. Syst. Evol. Microbiol.">
        <title>Epidermidibacterium keratini gen. nov., sp. nov., a member of the family Sporichthyaceae, isolated from keratin epidermis.</title>
        <authorList>
            <person name="Lee D.G."/>
            <person name="Trujillo M.E."/>
            <person name="Kang S."/>
            <person name="Nam J.J."/>
            <person name="Kim Y.J."/>
        </authorList>
    </citation>
    <scope>NUCLEOTIDE SEQUENCE [LARGE SCALE GENOMIC DNA]</scope>
    <source>
        <strain evidence="1 2">EPI-7</strain>
    </source>
</reference>